<comment type="cofactor">
    <cofactor evidence="1">
        <name>L-ascorbate</name>
        <dbReference type="ChEBI" id="CHEBI:38290"/>
    </cofactor>
</comment>
<dbReference type="AlphaFoldDB" id="A0A1I0QYW1"/>
<protein>
    <submittedName>
        <fullName evidence="8">SM-20-related protein</fullName>
    </submittedName>
</protein>
<keyword evidence="4" id="KW-0223">Dioxygenase</keyword>
<keyword evidence="6" id="KW-0408">Iron</keyword>
<dbReference type="PROSITE" id="PS51471">
    <property type="entry name" value="FE2OG_OXY"/>
    <property type="match status" value="1"/>
</dbReference>
<dbReference type="GO" id="GO:0031543">
    <property type="term" value="F:peptidyl-proline dioxygenase activity"/>
    <property type="evidence" value="ECO:0007669"/>
    <property type="project" value="TreeGrafter"/>
</dbReference>
<name>A0A1I0QYW1_9BACT</name>
<dbReference type="Proteomes" id="UP000199437">
    <property type="component" value="Unassembled WGS sequence"/>
</dbReference>
<keyword evidence="3" id="KW-0847">Vitamin C</keyword>
<dbReference type="PANTHER" id="PTHR12907">
    <property type="entry name" value="EGL NINE HOMOLOG-RELATED"/>
    <property type="match status" value="1"/>
</dbReference>
<keyword evidence="2" id="KW-0479">Metal-binding</keyword>
<evidence type="ECO:0000313" key="9">
    <source>
        <dbReference type="Proteomes" id="UP000199437"/>
    </source>
</evidence>
<evidence type="ECO:0000256" key="5">
    <source>
        <dbReference type="ARBA" id="ARBA00023002"/>
    </source>
</evidence>
<dbReference type="InterPro" id="IPR051559">
    <property type="entry name" value="HIF_prolyl_hydroxylases"/>
</dbReference>
<evidence type="ECO:0000256" key="6">
    <source>
        <dbReference type="ARBA" id="ARBA00023004"/>
    </source>
</evidence>
<keyword evidence="5" id="KW-0560">Oxidoreductase</keyword>
<organism evidence="8 9">
    <name type="scientific">Roseivirga pacifica</name>
    <dbReference type="NCBI Taxonomy" id="1267423"/>
    <lineage>
        <taxon>Bacteria</taxon>
        <taxon>Pseudomonadati</taxon>
        <taxon>Bacteroidota</taxon>
        <taxon>Cytophagia</taxon>
        <taxon>Cytophagales</taxon>
        <taxon>Roseivirgaceae</taxon>
        <taxon>Roseivirga</taxon>
    </lineage>
</organism>
<dbReference type="PANTHER" id="PTHR12907:SF26">
    <property type="entry name" value="HIF PROLYL HYDROXYLASE, ISOFORM C"/>
    <property type="match status" value="1"/>
</dbReference>
<dbReference type="STRING" id="1267423.SAMN05216290_2889"/>
<dbReference type="Gene3D" id="2.60.120.620">
    <property type="entry name" value="q2cbj1_9rhob like domain"/>
    <property type="match status" value="1"/>
</dbReference>
<evidence type="ECO:0000256" key="4">
    <source>
        <dbReference type="ARBA" id="ARBA00022964"/>
    </source>
</evidence>
<dbReference type="Pfam" id="PF13640">
    <property type="entry name" value="2OG-FeII_Oxy_3"/>
    <property type="match status" value="1"/>
</dbReference>
<dbReference type="InterPro" id="IPR005123">
    <property type="entry name" value="Oxoglu/Fe-dep_dioxygenase_dom"/>
</dbReference>
<dbReference type="EMBL" id="FOIR01000002">
    <property type="protein sequence ID" value="SEW32618.1"/>
    <property type="molecule type" value="Genomic_DNA"/>
</dbReference>
<dbReference type="GO" id="GO:0071456">
    <property type="term" value="P:cellular response to hypoxia"/>
    <property type="evidence" value="ECO:0007669"/>
    <property type="project" value="TreeGrafter"/>
</dbReference>
<dbReference type="InterPro" id="IPR044862">
    <property type="entry name" value="Pro_4_hyd_alph_FE2OG_OXY"/>
</dbReference>
<dbReference type="GO" id="GO:0031418">
    <property type="term" value="F:L-ascorbic acid binding"/>
    <property type="evidence" value="ECO:0007669"/>
    <property type="project" value="UniProtKB-KW"/>
</dbReference>
<sequence length="228" mass="26663">MVILFNFLMNFAALFFDLLSARYSEEQWIDWVDRLAAEDYVVIDDFIAQDELQQLRGFLHERNEENEFEKAGIGSVFQHTIDKEIRGDFIYWLAKARDTSIDFAFAYAEELMGYLNRYCFLSLSDYEFHLAHYPKGTFYQKHIDQFKGRGNRIISFVLYLNVGWQPGDGGEIRIFKEDSTFDVEPIGARLVLFKSMDVPHEVLKTNVSRYSLTGWLLNKPSQLGYLLG</sequence>
<evidence type="ECO:0000256" key="2">
    <source>
        <dbReference type="ARBA" id="ARBA00022723"/>
    </source>
</evidence>
<dbReference type="GO" id="GO:0008198">
    <property type="term" value="F:ferrous iron binding"/>
    <property type="evidence" value="ECO:0007669"/>
    <property type="project" value="TreeGrafter"/>
</dbReference>
<reference evidence="9" key="1">
    <citation type="submission" date="2016-10" db="EMBL/GenBank/DDBJ databases">
        <authorList>
            <person name="Varghese N."/>
            <person name="Submissions S."/>
        </authorList>
    </citation>
    <scope>NUCLEOTIDE SEQUENCE [LARGE SCALE GENOMIC DNA]</scope>
    <source>
        <strain evidence="9">CGMCC 1.12402</strain>
    </source>
</reference>
<evidence type="ECO:0000313" key="8">
    <source>
        <dbReference type="EMBL" id="SEW32618.1"/>
    </source>
</evidence>
<dbReference type="SMART" id="SM00702">
    <property type="entry name" value="P4Hc"/>
    <property type="match status" value="1"/>
</dbReference>
<accession>A0A1I0QYW1</accession>
<evidence type="ECO:0000256" key="3">
    <source>
        <dbReference type="ARBA" id="ARBA00022896"/>
    </source>
</evidence>
<evidence type="ECO:0000256" key="1">
    <source>
        <dbReference type="ARBA" id="ARBA00001961"/>
    </source>
</evidence>
<gene>
    <name evidence="8" type="ORF">SAMN05216290_2889</name>
</gene>
<evidence type="ECO:0000259" key="7">
    <source>
        <dbReference type="PROSITE" id="PS51471"/>
    </source>
</evidence>
<proteinExistence type="predicted"/>
<feature type="domain" description="Fe2OG dioxygenase" evidence="7">
    <location>
        <begin position="119"/>
        <end position="218"/>
    </location>
</feature>
<keyword evidence="9" id="KW-1185">Reference proteome</keyword>
<dbReference type="InterPro" id="IPR006620">
    <property type="entry name" value="Pro_4_hyd_alph"/>
</dbReference>